<feature type="transmembrane region" description="Helical" evidence="6">
    <location>
        <begin position="116"/>
        <end position="139"/>
    </location>
</feature>
<feature type="transmembrane region" description="Helical" evidence="6">
    <location>
        <begin position="74"/>
        <end position="96"/>
    </location>
</feature>
<evidence type="ECO:0000256" key="5">
    <source>
        <dbReference type="SAM" id="MobiDB-lite"/>
    </source>
</evidence>
<evidence type="ECO:0000256" key="3">
    <source>
        <dbReference type="ARBA" id="ARBA00022989"/>
    </source>
</evidence>
<evidence type="ECO:0000256" key="1">
    <source>
        <dbReference type="ARBA" id="ARBA00022475"/>
    </source>
</evidence>
<dbReference type="Pfam" id="PF06305">
    <property type="entry name" value="LapA_dom"/>
    <property type="match status" value="1"/>
</dbReference>
<feature type="region of interest" description="Disordered" evidence="5">
    <location>
        <begin position="1"/>
        <end position="70"/>
    </location>
</feature>
<evidence type="ECO:0000313" key="8">
    <source>
        <dbReference type="EMBL" id="GAA4551571.1"/>
    </source>
</evidence>
<evidence type="ECO:0000256" key="4">
    <source>
        <dbReference type="ARBA" id="ARBA00023136"/>
    </source>
</evidence>
<accession>A0ABP8RXQ0</accession>
<comment type="caution">
    <text evidence="8">The sequence shown here is derived from an EMBL/GenBank/DDBJ whole genome shotgun (WGS) entry which is preliminary data.</text>
</comment>
<gene>
    <name evidence="8" type="ORF">GCM10023175_43660</name>
</gene>
<dbReference type="EMBL" id="BAABGT010000069">
    <property type="protein sequence ID" value="GAA4551571.1"/>
    <property type="molecule type" value="Genomic_DNA"/>
</dbReference>
<feature type="compositionally biased region" description="Gly residues" evidence="5">
    <location>
        <begin position="17"/>
        <end position="30"/>
    </location>
</feature>
<keyword evidence="9" id="KW-1185">Reference proteome</keyword>
<feature type="domain" description="Lipopolysaccharide assembly protein A" evidence="7">
    <location>
        <begin position="97"/>
        <end position="153"/>
    </location>
</feature>
<keyword evidence="2 6" id="KW-0812">Transmembrane</keyword>
<keyword evidence="3 6" id="KW-1133">Transmembrane helix</keyword>
<dbReference type="InterPro" id="IPR010445">
    <property type="entry name" value="LapA_dom"/>
</dbReference>
<evidence type="ECO:0000256" key="2">
    <source>
        <dbReference type="ARBA" id="ARBA00022692"/>
    </source>
</evidence>
<dbReference type="Proteomes" id="UP001501598">
    <property type="component" value="Unassembled WGS sequence"/>
</dbReference>
<evidence type="ECO:0000259" key="7">
    <source>
        <dbReference type="Pfam" id="PF06305"/>
    </source>
</evidence>
<keyword evidence="1" id="KW-1003">Cell membrane</keyword>
<sequence>MSDQHGASNGRAEPGAVAGGVGTGAVGTGAAGPAEPVGSTEPGATVAVPADTAPPAAPPTAPTRHAPAPSRSRVSGVWVGLILSAVVLLFLLIFILQNLDPVRIYFLGATGTLPTGVALLLGAIAGILLVAIPGSARIVQLRRTAKREAKRLR</sequence>
<keyword evidence="4 6" id="KW-0472">Membrane</keyword>
<feature type="compositionally biased region" description="Low complexity" evidence="5">
    <location>
        <begin position="31"/>
        <end position="54"/>
    </location>
</feature>
<dbReference type="RefSeq" id="WP_345421596.1">
    <property type="nucleotide sequence ID" value="NZ_BAABGT010000069.1"/>
</dbReference>
<protein>
    <recommendedName>
        <fullName evidence="7">Lipopolysaccharide assembly protein A domain-containing protein</fullName>
    </recommendedName>
</protein>
<proteinExistence type="predicted"/>
<evidence type="ECO:0000256" key="6">
    <source>
        <dbReference type="SAM" id="Phobius"/>
    </source>
</evidence>
<evidence type="ECO:0000313" key="9">
    <source>
        <dbReference type="Proteomes" id="UP001501598"/>
    </source>
</evidence>
<reference evidence="9" key="1">
    <citation type="journal article" date="2019" name="Int. J. Syst. Evol. Microbiol.">
        <title>The Global Catalogue of Microorganisms (GCM) 10K type strain sequencing project: providing services to taxonomists for standard genome sequencing and annotation.</title>
        <authorList>
            <consortium name="The Broad Institute Genomics Platform"/>
            <consortium name="The Broad Institute Genome Sequencing Center for Infectious Disease"/>
            <person name="Wu L."/>
            <person name="Ma J."/>
        </authorList>
    </citation>
    <scope>NUCLEOTIDE SEQUENCE [LARGE SCALE GENOMIC DNA]</scope>
    <source>
        <strain evidence="9">JCM 17906</strain>
    </source>
</reference>
<name>A0ABP8RXQ0_9PSEU</name>
<organism evidence="8 9">
    <name type="scientific">Pseudonocardia xishanensis</name>
    <dbReference type="NCBI Taxonomy" id="630995"/>
    <lineage>
        <taxon>Bacteria</taxon>
        <taxon>Bacillati</taxon>
        <taxon>Actinomycetota</taxon>
        <taxon>Actinomycetes</taxon>
        <taxon>Pseudonocardiales</taxon>
        <taxon>Pseudonocardiaceae</taxon>
        <taxon>Pseudonocardia</taxon>
    </lineage>
</organism>